<name>A0A1L8E103_9DIPT</name>
<dbReference type="EMBL" id="GFDF01001661">
    <property type="protein sequence ID" value="JAV12423.1"/>
    <property type="molecule type" value="Transcribed_RNA"/>
</dbReference>
<evidence type="ECO:0000313" key="3">
    <source>
        <dbReference type="EMBL" id="JAV12423.1"/>
    </source>
</evidence>
<reference evidence="3" key="1">
    <citation type="submission" date="2016-12" db="EMBL/GenBank/DDBJ databases">
        <title>An insight into the sialome and mialome of the sand fly, Nyssomyia neivai.</title>
        <authorList>
            <person name="Sebastian V."/>
            <person name="Goulart T.M."/>
            <person name="Oliveira W."/>
            <person name="Calvo E."/>
            <person name="Oliveira L.F."/>
            <person name="Pinto M.C."/>
            <person name="Rosselino A.M."/>
            <person name="Ribeiro J.M."/>
        </authorList>
    </citation>
    <scope>NUCLEOTIDE SEQUENCE</scope>
</reference>
<dbReference type="AlphaFoldDB" id="A0A1L8E103"/>
<dbReference type="SMART" id="SM00671">
    <property type="entry name" value="SEL1"/>
    <property type="match status" value="4"/>
</dbReference>
<protein>
    <submittedName>
        <fullName evidence="3">Putative cytochrome c oxidase assembly factor 7</fullName>
    </submittedName>
</protein>
<dbReference type="GO" id="GO:0005758">
    <property type="term" value="C:mitochondrial intermembrane space"/>
    <property type="evidence" value="ECO:0007669"/>
    <property type="project" value="TreeGrafter"/>
</dbReference>
<keyword evidence="2" id="KW-0677">Repeat</keyword>
<dbReference type="InterPro" id="IPR040239">
    <property type="entry name" value="HcpB-like"/>
</dbReference>
<dbReference type="Pfam" id="PF08238">
    <property type="entry name" value="Sel1"/>
    <property type="match status" value="5"/>
</dbReference>
<dbReference type="Gene3D" id="1.25.40.10">
    <property type="entry name" value="Tetratricopeptide repeat domain"/>
    <property type="match status" value="1"/>
</dbReference>
<sequence length="244" mass="27637">MGYNLKDESEVKEYIENLGIEYRFGCFSEKKSDVCHLLGDYLEGIKKDFEKAGKVYRSNCDDYGYARSCLKYGHYSFVGKGETGTRGDPLRAYKYYEKGCSLSDADSCLHAGLLLVSQSLPKEIKRDIPKAFENLKKSCEMNNATACFYLSGMHISGVQTQADATAKTGKFIIAKDMKRAFEYAYKACELKNMYACANLSQMYARGDGIEKNEERAEKYKKMALEMQDEVKQQATLDFQQGVNT</sequence>
<comment type="similarity">
    <text evidence="1">Belongs to the hcp beta-lactamase family.</text>
</comment>
<evidence type="ECO:0000256" key="2">
    <source>
        <dbReference type="ARBA" id="ARBA00022737"/>
    </source>
</evidence>
<dbReference type="PANTHER" id="PTHR13891:SF1">
    <property type="entry name" value="CYTOCHROME C OXIDASE ASSEMBLY FACTOR 7"/>
    <property type="match status" value="1"/>
</dbReference>
<dbReference type="PANTHER" id="PTHR13891">
    <property type="entry name" value="CYTOCHROME C OXIDASE ASSEMBLY FACTOR 7"/>
    <property type="match status" value="1"/>
</dbReference>
<proteinExistence type="inferred from homology"/>
<dbReference type="InterPro" id="IPR011990">
    <property type="entry name" value="TPR-like_helical_dom_sf"/>
</dbReference>
<organism evidence="3">
    <name type="scientific">Nyssomyia neivai</name>
    <dbReference type="NCBI Taxonomy" id="330878"/>
    <lineage>
        <taxon>Eukaryota</taxon>
        <taxon>Metazoa</taxon>
        <taxon>Ecdysozoa</taxon>
        <taxon>Arthropoda</taxon>
        <taxon>Hexapoda</taxon>
        <taxon>Insecta</taxon>
        <taxon>Pterygota</taxon>
        <taxon>Neoptera</taxon>
        <taxon>Endopterygota</taxon>
        <taxon>Diptera</taxon>
        <taxon>Nematocera</taxon>
        <taxon>Psychodoidea</taxon>
        <taxon>Psychodidae</taxon>
        <taxon>Nyssomyia</taxon>
    </lineage>
</organism>
<dbReference type="InterPro" id="IPR006597">
    <property type="entry name" value="Sel1-like"/>
</dbReference>
<accession>A0A1L8E103</accession>
<dbReference type="SUPFAM" id="SSF81901">
    <property type="entry name" value="HCP-like"/>
    <property type="match status" value="1"/>
</dbReference>
<evidence type="ECO:0000256" key="1">
    <source>
        <dbReference type="ARBA" id="ARBA00008486"/>
    </source>
</evidence>